<keyword evidence="3" id="KW-1185">Reference proteome</keyword>
<dbReference type="RefSeq" id="WP_345737088.1">
    <property type="nucleotide sequence ID" value="NZ_BAABIA010000005.1"/>
</dbReference>
<keyword evidence="1" id="KW-0732">Signal</keyword>
<accession>A0ABP9PAM9</accession>
<evidence type="ECO:0000256" key="1">
    <source>
        <dbReference type="SAM" id="SignalP"/>
    </source>
</evidence>
<protein>
    <submittedName>
        <fullName evidence="2">Uncharacterized protein</fullName>
    </submittedName>
</protein>
<comment type="caution">
    <text evidence="2">The sequence shown here is derived from an EMBL/GenBank/DDBJ whole genome shotgun (WGS) entry which is preliminary data.</text>
</comment>
<dbReference type="EMBL" id="BAABIA010000005">
    <property type="protein sequence ID" value="GAA5142658.1"/>
    <property type="molecule type" value="Genomic_DNA"/>
</dbReference>
<name>A0ABP9PAM9_9BACT</name>
<evidence type="ECO:0000313" key="2">
    <source>
        <dbReference type="EMBL" id="GAA5142658.1"/>
    </source>
</evidence>
<reference evidence="3" key="1">
    <citation type="journal article" date="2019" name="Int. J. Syst. Evol. Microbiol.">
        <title>The Global Catalogue of Microorganisms (GCM) 10K type strain sequencing project: providing services to taxonomists for standard genome sequencing and annotation.</title>
        <authorList>
            <consortium name="The Broad Institute Genomics Platform"/>
            <consortium name="The Broad Institute Genome Sequencing Center for Infectious Disease"/>
            <person name="Wu L."/>
            <person name="Ma J."/>
        </authorList>
    </citation>
    <scope>NUCLEOTIDE SEQUENCE [LARGE SCALE GENOMIC DNA]</scope>
    <source>
        <strain evidence="3">JCM 18053</strain>
    </source>
</reference>
<organism evidence="2 3">
    <name type="scientific">Prosthecobacter algae</name>
    <dbReference type="NCBI Taxonomy" id="1144682"/>
    <lineage>
        <taxon>Bacteria</taxon>
        <taxon>Pseudomonadati</taxon>
        <taxon>Verrucomicrobiota</taxon>
        <taxon>Verrucomicrobiia</taxon>
        <taxon>Verrucomicrobiales</taxon>
        <taxon>Verrucomicrobiaceae</taxon>
        <taxon>Prosthecobacter</taxon>
    </lineage>
</organism>
<proteinExistence type="predicted"/>
<gene>
    <name evidence="2" type="ORF">GCM10023213_29020</name>
</gene>
<dbReference type="Proteomes" id="UP001499852">
    <property type="component" value="Unassembled WGS sequence"/>
</dbReference>
<feature type="chain" id="PRO_5045549610" evidence="1">
    <location>
        <begin position="20"/>
        <end position="215"/>
    </location>
</feature>
<sequence>MKAFTPLLLTLLALASAHAAPLEKISTLTGKTYRQCEIVKVHPDGVSFTHAHGAAKVLFTDLPQEWRTRLGYDPAKAKAYQREQEERRRAQAALRRKQEEERGQALLMAQQIEHSRLRGIEVQARAELEAMAKAPPPNPPLVPEVTPLGAVFDSRDYRGVGYRDRSPWLGYGYGYPYSGYLGGGYCPPYLHRACAPYYHGSFTGRIGGVTFSISR</sequence>
<feature type="signal peptide" evidence="1">
    <location>
        <begin position="1"/>
        <end position="19"/>
    </location>
</feature>
<evidence type="ECO:0000313" key="3">
    <source>
        <dbReference type="Proteomes" id="UP001499852"/>
    </source>
</evidence>